<sequence length="402" mass="44754">MAARSVSKVAPEEKDVEAEETKAAPPRDQEITNRTPAKTPDEDTIRATLHRLATREPHSLHQTTIYYGLVREDTPPRRKYGLLTISIGIVFLQCFVTSGFAIGVNLSTCSENSDCPRGNFCDEGLCEWCESEWEHCCDADSTEKCYWDEKGSQNMCATCTTDKGFEHYGDAVRDRVDSMMIQDWLTLGLASLVVAFAVFAEIRDAMLCEIALRDVSERREVSSGWRFAIRGLNFARYYIMLPNVILSVVALVLNDGGRVKDVCLNTVAVVFLLDIDDLAFRHGLDERTRKEAEENARVRVTDADERILNAVKLVCVLAIPGTVFVGVSGTYVAQGWPESLGIIFAPVPPIVVRFLQRAKAGRSKCGGLGWGMAGFFAYLIWYTLMLNLIYIVGQGSNTFEDD</sequence>
<proteinExistence type="predicted"/>
<evidence type="ECO:0000313" key="3">
    <source>
        <dbReference type="EMBL" id="CAH0379820.1"/>
    </source>
</evidence>
<dbReference type="EMBL" id="CAKKNE010000006">
    <property type="protein sequence ID" value="CAH0379820.1"/>
    <property type="molecule type" value="Genomic_DNA"/>
</dbReference>
<feature type="transmembrane region" description="Helical" evidence="2">
    <location>
        <begin position="367"/>
        <end position="392"/>
    </location>
</feature>
<feature type="transmembrane region" description="Helical" evidence="2">
    <location>
        <begin position="184"/>
        <end position="202"/>
    </location>
</feature>
<feature type="transmembrane region" description="Helical" evidence="2">
    <location>
        <begin position="339"/>
        <end position="355"/>
    </location>
</feature>
<name>A0A8J2X7F2_9STRA</name>
<gene>
    <name evidence="3" type="ORF">PECAL_6P14580</name>
</gene>
<reference evidence="3" key="1">
    <citation type="submission" date="2021-11" db="EMBL/GenBank/DDBJ databases">
        <authorList>
            <consortium name="Genoscope - CEA"/>
            <person name="William W."/>
        </authorList>
    </citation>
    <scope>NUCLEOTIDE SEQUENCE</scope>
</reference>
<feature type="region of interest" description="Disordered" evidence="1">
    <location>
        <begin position="1"/>
        <end position="42"/>
    </location>
</feature>
<organism evidence="3 4">
    <name type="scientific">Pelagomonas calceolata</name>
    <dbReference type="NCBI Taxonomy" id="35677"/>
    <lineage>
        <taxon>Eukaryota</taxon>
        <taxon>Sar</taxon>
        <taxon>Stramenopiles</taxon>
        <taxon>Ochrophyta</taxon>
        <taxon>Pelagophyceae</taxon>
        <taxon>Pelagomonadales</taxon>
        <taxon>Pelagomonadaceae</taxon>
        <taxon>Pelagomonas</taxon>
    </lineage>
</organism>
<feature type="compositionally biased region" description="Basic and acidic residues" evidence="1">
    <location>
        <begin position="19"/>
        <end position="31"/>
    </location>
</feature>
<keyword evidence="4" id="KW-1185">Reference proteome</keyword>
<keyword evidence="2" id="KW-1133">Transmembrane helix</keyword>
<comment type="caution">
    <text evidence="3">The sequence shown here is derived from an EMBL/GenBank/DDBJ whole genome shotgun (WGS) entry which is preliminary data.</text>
</comment>
<dbReference type="Proteomes" id="UP000789595">
    <property type="component" value="Unassembled WGS sequence"/>
</dbReference>
<evidence type="ECO:0000313" key="4">
    <source>
        <dbReference type="Proteomes" id="UP000789595"/>
    </source>
</evidence>
<evidence type="ECO:0000256" key="2">
    <source>
        <dbReference type="SAM" id="Phobius"/>
    </source>
</evidence>
<keyword evidence="2" id="KW-0472">Membrane</keyword>
<feature type="transmembrane region" description="Helical" evidence="2">
    <location>
        <begin position="313"/>
        <end position="333"/>
    </location>
</feature>
<keyword evidence="2" id="KW-0812">Transmembrane</keyword>
<accession>A0A8J2X7F2</accession>
<evidence type="ECO:0000256" key="1">
    <source>
        <dbReference type="SAM" id="MobiDB-lite"/>
    </source>
</evidence>
<feature type="transmembrane region" description="Helical" evidence="2">
    <location>
        <begin position="80"/>
        <end position="104"/>
    </location>
</feature>
<dbReference type="OrthoDB" id="236445at2759"/>
<protein>
    <submittedName>
        <fullName evidence="3">Uncharacterized protein</fullName>
    </submittedName>
</protein>
<dbReference type="AlphaFoldDB" id="A0A8J2X7F2"/>